<keyword evidence="1" id="KW-0472">Membrane</keyword>
<comment type="caution">
    <text evidence="2">The sequence shown here is derived from an EMBL/GenBank/DDBJ whole genome shotgun (WGS) entry which is preliminary data.</text>
</comment>
<dbReference type="EMBL" id="BAAACW010000077">
    <property type="protein sequence ID" value="GAA0361665.1"/>
    <property type="molecule type" value="Genomic_DNA"/>
</dbReference>
<sequence>MKSDNRLHKIFRVLIVSILVFLAGRGLFIAVVIENILISLGIIAITFIVFTFIKVFYNSVKKDSSNS</sequence>
<feature type="transmembrane region" description="Helical" evidence="1">
    <location>
        <begin position="36"/>
        <end position="57"/>
    </location>
</feature>
<evidence type="ECO:0000256" key="1">
    <source>
        <dbReference type="SAM" id="Phobius"/>
    </source>
</evidence>
<dbReference type="Proteomes" id="UP001501166">
    <property type="component" value="Unassembled WGS sequence"/>
</dbReference>
<keyword evidence="3" id="KW-1185">Reference proteome</keyword>
<proteinExistence type="predicted"/>
<reference evidence="2 3" key="1">
    <citation type="journal article" date="2019" name="Int. J. Syst. Evol. Microbiol.">
        <title>The Global Catalogue of Microorganisms (GCM) 10K type strain sequencing project: providing services to taxonomists for standard genome sequencing and annotation.</title>
        <authorList>
            <consortium name="The Broad Institute Genomics Platform"/>
            <consortium name="The Broad Institute Genome Sequencing Center for Infectious Disease"/>
            <person name="Wu L."/>
            <person name="Ma J."/>
        </authorList>
    </citation>
    <scope>NUCLEOTIDE SEQUENCE [LARGE SCALE GENOMIC DNA]</scope>
    <source>
        <strain evidence="2 3">JCM 12662</strain>
    </source>
</reference>
<name>A0ABN0XDT7_9LACT</name>
<accession>A0ABN0XDT7</accession>
<evidence type="ECO:0000313" key="3">
    <source>
        <dbReference type="Proteomes" id="UP001501166"/>
    </source>
</evidence>
<gene>
    <name evidence="2" type="ORF">GCM10008932_12880</name>
</gene>
<feature type="transmembrane region" description="Helical" evidence="1">
    <location>
        <begin position="12"/>
        <end position="30"/>
    </location>
</feature>
<keyword evidence="1" id="KW-0812">Transmembrane</keyword>
<dbReference type="RefSeq" id="WP_343754879.1">
    <property type="nucleotide sequence ID" value="NZ_BAAACW010000077.1"/>
</dbReference>
<protein>
    <submittedName>
        <fullName evidence="2">Uncharacterized protein</fullName>
    </submittedName>
</protein>
<keyword evidence="1" id="KW-1133">Transmembrane helix</keyword>
<evidence type="ECO:0000313" key="2">
    <source>
        <dbReference type="EMBL" id="GAA0361665.1"/>
    </source>
</evidence>
<organism evidence="2 3">
    <name type="scientific">Alkalibacterium iburiense</name>
    <dbReference type="NCBI Taxonomy" id="290589"/>
    <lineage>
        <taxon>Bacteria</taxon>
        <taxon>Bacillati</taxon>
        <taxon>Bacillota</taxon>
        <taxon>Bacilli</taxon>
        <taxon>Lactobacillales</taxon>
        <taxon>Carnobacteriaceae</taxon>
        <taxon>Alkalibacterium</taxon>
    </lineage>
</organism>